<reference evidence="1" key="2">
    <citation type="submission" date="2022-06" db="UniProtKB">
        <authorList>
            <consortium name="EnsemblMetazoa"/>
        </authorList>
    </citation>
    <scope>IDENTIFICATION</scope>
    <source>
        <strain evidence="1">PS312</strain>
    </source>
</reference>
<accession>A0A2A6CET1</accession>
<evidence type="ECO:0000313" key="1">
    <source>
        <dbReference type="EnsemblMetazoa" id="PPA45248.1"/>
    </source>
</evidence>
<accession>A0A8R1ZAE6</accession>
<keyword evidence="2" id="KW-1185">Reference proteome</keyword>
<proteinExistence type="predicted"/>
<sequence>MALAVAILEITLFLCIEILSRPRKFGILKAVFFGHNALKYAVVLGFLPFALKRFTALRHPSGVFPSHCFSLGSAGSWASP</sequence>
<evidence type="ECO:0000313" key="2">
    <source>
        <dbReference type="Proteomes" id="UP000005239"/>
    </source>
</evidence>
<dbReference type="EnsemblMetazoa" id="PPA45248.1">
    <property type="protein sequence ID" value="PPA45248.1"/>
    <property type="gene ID" value="WBGene00283617"/>
</dbReference>
<name>A0A2A6CET1_PRIPA</name>
<protein>
    <submittedName>
        <fullName evidence="1">Uncharacterized protein</fullName>
    </submittedName>
</protein>
<dbReference type="AlphaFoldDB" id="A0A2A6CET1"/>
<dbReference type="Proteomes" id="UP000005239">
    <property type="component" value="Unassembled WGS sequence"/>
</dbReference>
<reference evidence="2" key="1">
    <citation type="journal article" date="2008" name="Nat. Genet.">
        <title>The Pristionchus pacificus genome provides a unique perspective on nematode lifestyle and parasitism.</title>
        <authorList>
            <person name="Dieterich C."/>
            <person name="Clifton S.W."/>
            <person name="Schuster L.N."/>
            <person name="Chinwalla A."/>
            <person name="Delehaunty K."/>
            <person name="Dinkelacker I."/>
            <person name="Fulton L."/>
            <person name="Fulton R."/>
            <person name="Godfrey J."/>
            <person name="Minx P."/>
            <person name="Mitreva M."/>
            <person name="Roeseler W."/>
            <person name="Tian H."/>
            <person name="Witte H."/>
            <person name="Yang S.P."/>
            <person name="Wilson R.K."/>
            <person name="Sommer R.J."/>
        </authorList>
    </citation>
    <scope>NUCLEOTIDE SEQUENCE [LARGE SCALE GENOMIC DNA]</scope>
    <source>
        <strain evidence="2">PS312</strain>
    </source>
</reference>
<organism evidence="1 2">
    <name type="scientific">Pristionchus pacificus</name>
    <name type="common">Parasitic nematode worm</name>
    <dbReference type="NCBI Taxonomy" id="54126"/>
    <lineage>
        <taxon>Eukaryota</taxon>
        <taxon>Metazoa</taxon>
        <taxon>Ecdysozoa</taxon>
        <taxon>Nematoda</taxon>
        <taxon>Chromadorea</taxon>
        <taxon>Rhabditida</taxon>
        <taxon>Rhabditina</taxon>
        <taxon>Diplogasteromorpha</taxon>
        <taxon>Diplogasteroidea</taxon>
        <taxon>Neodiplogasteridae</taxon>
        <taxon>Pristionchus</taxon>
    </lineage>
</organism>
<gene>
    <name evidence="1" type="primary">WBGene00283617</name>
</gene>